<dbReference type="Proteomes" id="UP000033203">
    <property type="component" value="Unassembled WGS sequence"/>
</dbReference>
<accession>A0A0D1MA92</accession>
<dbReference type="AlphaFoldDB" id="A0A0D1MA92"/>
<proteinExistence type="predicted"/>
<evidence type="ECO:0000313" key="2">
    <source>
        <dbReference type="EMBL" id="KIU29300.1"/>
    </source>
</evidence>
<sequence>MGDLFKGSNKSTSTTTTDTGPSKFQQPFISGAFESAKATYDAQKGTPYYQGETYAGMTGDAKDTLASLKNYATGTGLQTAGQLSAIGQGLVGNAQKATDSLDQFRALAGTDATAANIAAASKYAANPEIQGMIDANTRDVIRTLREETLPGIDRQASGTGNINSSRAGVAAGIAQRGAADRAADISASIRGDAYNRGLAMAQADRGQQLDALSTAATGYGNLTGQGIAAIGQGNDAAYKAFGAATGADATLQADRQGQNDAAYKKWLGEDNRDWDLLQKYYGVVGANQWGQSGTSTGVQTQITSPSLLQSILGTAATAASFI</sequence>
<evidence type="ECO:0000313" key="3">
    <source>
        <dbReference type="Proteomes" id="UP000033203"/>
    </source>
</evidence>
<dbReference type="PATRIC" id="fig|1549858.7.peg.96"/>
<reference evidence="2 3" key="1">
    <citation type="submission" date="2015-01" db="EMBL/GenBank/DDBJ databases">
        <title>Genome of Sphingomonas taxi strain 30a.</title>
        <authorList>
            <person name="Eevers N."/>
            <person name="Van Hamme J."/>
            <person name="Bottos E."/>
            <person name="Weyens N."/>
            <person name="Vangronsveld J."/>
        </authorList>
    </citation>
    <scope>NUCLEOTIDE SEQUENCE [LARGE SCALE GENOMIC DNA]</scope>
    <source>
        <strain evidence="2 3">30a</strain>
    </source>
</reference>
<organism evidence="2 3">
    <name type="scientific">Sphingomonas melonis</name>
    <dbReference type="NCBI Taxonomy" id="152682"/>
    <lineage>
        <taxon>Bacteria</taxon>
        <taxon>Pseudomonadati</taxon>
        <taxon>Pseudomonadota</taxon>
        <taxon>Alphaproteobacteria</taxon>
        <taxon>Sphingomonadales</taxon>
        <taxon>Sphingomonadaceae</taxon>
        <taxon>Sphingomonas</taxon>
    </lineage>
</organism>
<comment type="caution">
    <text evidence="2">The sequence shown here is derived from an EMBL/GenBank/DDBJ whole genome shotgun (WGS) entry which is preliminary data.</text>
</comment>
<dbReference type="EMBL" id="JXTP01000018">
    <property type="protein sequence ID" value="KIU29300.1"/>
    <property type="molecule type" value="Genomic_DNA"/>
</dbReference>
<protein>
    <submittedName>
        <fullName evidence="2">Uncharacterized protein</fullName>
    </submittedName>
</protein>
<name>A0A0D1MA92_9SPHN</name>
<gene>
    <name evidence="2" type="ORF">SR41_04635</name>
</gene>
<feature type="region of interest" description="Disordered" evidence="1">
    <location>
        <begin position="1"/>
        <end position="25"/>
    </location>
</feature>
<evidence type="ECO:0000256" key="1">
    <source>
        <dbReference type="SAM" id="MobiDB-lite"/>
    </source>
</evidence>